<keyword evidence="2" id="KW-1185">Reference proteome</keyword>
<dbReference type="RefSeq" id="WP_280602160.1">
    <property type="nucleotide sequence ID" value="NZ_JARXRN010000025.1"/>
</dbReference>
<protein>
    <recommendedName>
        <fullName evidence="3">DUF2188 domain-containing protein</fullName>
    </recommendedName>
</protein>
<organism evidence="1 2">
    <name type="scientific">Luteimonas rhizosphaericola</name>
    <dbReference type="NCBI Taxonomy" id="3042024"/>
    <lineage>
        <taxon>Bacteria</taxon>
        <taxon>Pseudomonadati</taxon>
        <taxon>Pseudomonadota</taxon>
        <taxon>Gammaproteobacteria</taxon>
        <taxon>Lysobacterales</taxon>
        <taxon>Lysobacteraceae</taxon>
        <taxon>Luteimonas</taxon>
    </lineage>
</organism>
<sequence>MNQARIRIEVRPDVQGGWSVTRDRIVDGYFSEHDAANDYASACARRARRAGMAVELDIAPAATPPHIAA</sequence>
<accession>A0ABT6JKJ5</accession>
<evidence type="ECO:0000313" key="1">
    <source>
        <dbReference type="EMBL" id="MDH5831203.1"/>
    </source>
</evidence>
<gene>
    <name evidence="1" type="ORF">QFW80_11825</name>
</gene>
<dbReference type="EMBL" id="JARXRN010000025">
    <property type="protein sequence ID" value="MDH5831203.1"/>
    <property type="molecule type" value="Genomic_DNA"/>
</dbReference>
<evidence type="ECO:0008006" key="3">
    <source>
        <dbReference type="Google" id="ProtNLM"/>
    </source>
</evidence>
<comment type="caution">
    <text evidence="1">The sequence shown here is derived from an EMBL/GenBank/DDBJ whole genome shotgun (WGS) entry which is preliminary data.</text>
</comment>
<reference evidence="1 2" key="1">
    <citation type="submission" date="2023-04" db="EMBL/GenBank/DDBJ databases">
        <title>Luteimonas sp. M1R5S18.</title>
        <authorList>
            <person name="Sun J.-Q."/>
        </authorList>
    </citation>
    <scope>NUCLEOTIDE SEQUENCE [LARGE SCALE GENOMIC DNA]</scope>
    <source>
        <strain evidence="1 2">M1R5S18</strain>
    </source>
</reference>
<proteinExistence type="predicted"/>
<name>A0ABT6JKJ5_9GAMM</name>
<dbReference type="Proteomes" id="UP001156831">
    <property type="component" value="Unassembled WGS sequence"/>
</dbReference>
<evidence type="ECO:0000313" key="2">
    <source>
        <dbReference type="Proteomes" id="UP001156831"/>
    </source>
</evidence>